<keyword evidence="2" id="KW-1185">Reference proteome</keyword>
<dbReference type="AlphaFoldDB" id="A0AAV8YII0"/>
<evidence type="ECO:0008006" key="3">
    <source>
        <dbReference type="Google" id="ProtNLM"/>
    </source>
</evidence>
<reference evidence="1" key="1">
    <citation type="journal article" date="2023" name="Insect Mol. Biol.">
        <title>Genome sequencing provides insights into the evolution of gene families encoding plant cell wall-degrading enzymes in longhorned beetles.</title>
        <authorList>
            <person name="Shin N.R."/>
            <person name="Okamura Y."/>
            <person name="Kirsch R."/>
            <person name="Pauchet Y."/>
        </authorList>
    </citation>
    <scope>NUCLEOTIDE SEQUENCE</scope>
    <source>
        <strain evidence="1">AMC_N1</strain>
    </source>
</reference>
<sequence>MCVGQINLSTRGPILQKSRFGWIVAGSIPSSTAQTSHCNLSQNIGLEKQLTRFWEVEEIPLSNLCRVNKLGNSYETAKNRFSSLERKFVKYSELKNSATRNSSTNTKN</sequence>
<evidence type="ECO:0000313" key="1">
    <source>
        <dbReference type="EMBL" id="KAJ8950956.1"/>
    </source>
</evidence>
<dbReference type="EMBL" id="JAPWTK010000092">
    <property type="protein sequence ID" value="KAJ8950956.1"/>
    <property type="molecule type" value="Genomic_DNA"/>
</dbReference>
<gene>
    <name evidence="1" type="ORF">NQ318_008397</name>
</gene>
<evidence type="ECO:0000313" key="2">
    <source>
        <dbReference type="Proteomes" id="UP001162162"/>
    </source>
</evidence>
<comment type="caution">
    <text evidence="1">The sequence shown here is derived from an EMBL/GenBank/DDBJ whole genome shotgun (WGS) entry which is preliminary data.</text>
</comment>
<name>A0AAV8YII0_9CUCU</name>
<dbReference type="Proteomes" id="UP001162162">
    <property type="component" value="Unassembled WGS sequence"/>
</dbReference>
<protein>
    <recommendedName>
        <fullName evidence="3">Peptidase aspartic putative domain-containing protein</fullName>
    </recommendedName>
</protein>
<organism evidence="1 2">
    <name type="scientific">Aromia moschata</name>
    <dbReference type="NCBI Taxonomy" id="1265417"/>
    <lineage>
        <taxon>Eukaryota</taxon>
        <taxon>Metazoa</taxon>
        <taxon>Ecdysozoa</taxon>
        <taxon>Arthropoda</taxon>
        <taxon>Hexapoda</taxon>
        <taxon>Insecta</taxon>
        <taxon>Pterygota</taxon>
        <taxon>Neoptera</taxon>
        <taxon>Endopterygota</taxon>
        <taxon>Coleoptera</taxon>
        <taxon>Polyphaga</taxon>
        <taxon>Cucujiformia</taxon>
        <taxon>Chrysomeloidea</taxon>
        <taxon>Cerambycidae</taxon>
        <taxon>Cerambycinae</taxon>
        <taxon>Callichromatini</taxon>
        <taxon>Aromia</taxon>
    </lineage>
</organism>
<accession>A0AAV8YII0</accession>
<proteinExistence type="predicted"/>